<dbReference type="AlphaFoldDB" id="A0A3Q7F9S0"/>
<dbReference type="EnsemblPlants" id="Solyc02g089910.1.1">
    <property type="protein sequence ID" value="Solyc02g089910.1.1.1"/>
    <property type="gene ID" value="Solyc02g089910.1"/>
</dbReference>
<protein>
    <submittedName>
        <fullName evidence="1">Uncharacterized protein</fullName>
    </submittedName>
</protein>
<dbReference type="Proteomes" id="UP000004994">
    <property type="component" value="Chromosome 2"/>
</dbReference>
<dbReference type="PaxDb" id="4081-Solyc02g089910.1.1"/>
<reference evidence="1" key="1">
    <citation type="journal article" date="2012" name="Nature">
        <title>The tomato genome sequence provides insights into fleshy fruit evolution.</title>
        <authorList>
            <consortium name="Tomato Genome Consortium"/>
        </authorList>
    </citation>
    <scope>NUCLEOTIDE SEQUENCE [LARGE SCALE GENOMIC DNA]</scope>
    <source>
        <strain evidence="1">cv. Heinz 1706</strain>
    </source>
</reference>
<accession>A0A3Q7F9S0</accession>
<reference evidence="1" key="2">
    <citation type="submission" date="2019-01" db="UniProtKB">
        <authorList>
            <consortium name="EnsemblPlants"/>
        </authorList>
    </citation>
    <scope>IDENTIFICATION</scope>
    <source>
        <strain evidence="1">cv. Heinz 1706</strain>
    </source>
</reference>
<organism evidence="1">
    <name type="scientific">Solanum lycopersicum</name>
    <name type="common">Tomato</name>
    <name type="synonym">Lycopersicon esculentum</name>
    <dbReference type="NCBI Taxonomy" id="4081"/>
    <lineage>
        <taxon>Eukaryota</taxon>
        <taxon>Viridiplantae</taxon>
        <taxon>Streptophyta</taxon>
        <taxon>Embryophyta</taxon>
        <taxon>Tracheophyta</taxon>
        <taxon>Spermatophyta</taxon>
        <taxon>Magnoliopsida</taxon>
        <taxon>eudicotyledons</taxon>
        <taxon>Gunneridae</taxon>
        <taxon>Pentapetalae</taxon>
        <taxon>asterids</taxon>
        <taxon>lamiids</taxon>
        <taxon>Solanales</taxon>
        <taxon>Solanaceae</taxon>
        <taxon>Solanoideae</taxon>
        <taxon>Solaneae</taxon>
        <taxon>Solanum</taxon>
        <taxon>Solanum subgen. Lycopersicon</taxon>
    </lineage>
</organism>
<evidence type="ECO:0000313" key="2">
    <source>
        <dbReference type="Proteomes" id="UP000004994"/>
    </source>
</evidence>
<dbReference type="Gramene" id="Solyc02g089910.1.1">
    <property type="protein sequence ID" value="Solyc02g089910.1.1.1"/>
    <property type="gene ID" value="Solyc02g089910.1"/>
</dbReference>
<evidence type="ECO:0000313" key="1">
    <source>
        <dbReference type="EnsemblPlants" id="Solyc02g089910.1.1.1"/>
    </source>
</evidence>
<name>A0A3Q7F9S0_SOLLC</name>
<proteinExistence type="predicted"/>
<dbReference type="InParanoid" id="A0A3Q7F9S0"/>
<keyword evidence="2" id="KW-1185">Reference proteome</keyword>
<sequence length="50" mass="5659">MQLLIKVPSIIITQGINILPRKVRSLDAPKRIILLKQTKTADSKLDHNLI</sequence>